<dbReference type="AlphaFoldDB" id="A0A8S9RPJ0"/>
<evidence type="ECO:0000313" key="1">
    <source>
        <dbReference type="EMBL" id="KAF3575254.1"/>
    </source>
</evidence>
<comment type="caution">
    <text evidence="1">The sequence shown here is derived from an EMBL/GenBank/DDBJ whole genome shotgun (WGS) entry which is preliminary data.</text>
</comment>
<gene>
    <name evidence="1" type="ORF">F2Q69_00060979</name>
</gene>
<organism evidence="1 2">
    <name type="scientific">Brassica cretica</name>
    <name type="common">Mustard</name>
    <dbReference type="NCBI Taxonomy" id="69181"/>
    <lineage>
        <taxon>Eukaryota</taxon>
        <taxon>Viridiplantae</taxon>
        <taxon>Streptophyta</taxon>
        <taxon>Embryophyta</taxon>
        <taxon>Tracheophyta</taxon>
        <taxon>Spermatophyta</taxon>
        <taxon>Magnoliopsida</taxon>
        <taxon>eudicotyledons</taxon>
        <taxon>Gunneridae</taxon>
        <taxon>Pentapetalae</taxon>
        <taxon>rosids</taxon>
        <taxon>malvids</taxon>
        <taxon>Brassicales</taxon>
        <taxon>Brassicaceae</taxon>
        <taxon>Brassiceae</taxon>
        <taxon>Brassica</taxon>
    </lineage>
</organism>
<accession>A0A8S9RPJ0</accession>
<dbReference type="Proteomes" id="UP000712600">
    <property type="component" value="Unassembled WGS sequence"/>
</dbReference>
<protein>
    <submittedName>
        <fullName evidence="1">Uncharacterized protein</fullName>
    </submittedName>
</protein>
<sequence length="227" mass="26175">MRTVFSAKVVAMGMEGKKGSERQKNTKEVRKGNCLWNHKIWLLKVTQQKKKKKMIKASLFAADTRRTAVLRFKYVCHEKSLTLVTMELAELVMGRKDHKAKCNMRCSSVNSIKKKSLTSGKRVIFRKKLICDDLCLVERLSPSRMAGMKASSKSLCGFVFLLHILENQIMESASLPSDVEHNGPEEVHGKGNQKCSWHIWFMLLQQGQHKFLLSGKRVKRRREQRKE</sequence>
<name>A0A8S9RPJ0_BRACR</name>
<reference evidence="1" key="1">
    <citation type="submission" date="2019-12" db="EMBL/GenBank/DDBJ databases">
        <title>Genome sequencing and annotation of Brassica cretica.</title>
        <authorList>
            <person name="Studholme D.J."/>
            <person name="Sarris P."/>
        </authorList>
    </citation>
    <scope>NUCLEOTIDE SEQUENCE</scope>
    <source>
        <strain evidence="1">PFS-109/04</strain>
        <tissue evidence="1">Leaf</tissue>
    </source>
</reference>
<dbReference type="EMBL" id="QGKX02000095">
    <property type="protein sequence ID" value="KAF3575254.1"/>
    <property type="molecule type" value="Genomic_DNA"/>
</dbReference>
<proteinExistence type="predicted"/>
<evidence type="ECO:0000313" key="2">
    <source>
        <dbReference type="Proteomes" id="UP000712600"/>
    </source>
</evidence>